<dbReference type="SUPFAM" id="SSF48317">
    <property type="entry name" value="Acid phosphatase/Vanadium-dependent haloperoxidase"/>
    <property type="match status" value="1"/>
</dbReference>
<accession>K6VPK2</accession>
<dbReference type="AlphaFoldDB" id="K6VPK2"/>
<organism evidence="3 4">
    <name type="scientific">Austwickia chelonae NBRC 105200</name>
    <dbReference type="NCBI Taxonomy" id="1184607"/>
    <lineage>
        <taxon>Bacteria</taxon>
        <taxon>Bacillati</taxon>
        <taxon>Actinomycetota</taxon>
        <taxon>Actinomycetes</taxon>
        <taxon>Micrococcales</taxon>
        <taxon>Dermatophilaceae</taxon>
        <taxon>Austwickia</taxon>
    </lineage>
</organism>
<dbReference type="EMBL" id="BAGZ01000016">
    <property type="protein sequence ID" value="GAB78659.1"/>
    <property type="molecule type" value="Genomic_DNA"/>
</dbReference>
<evidence type="ECO:0000256" key="1">
    <source>
        <dbReference type="SAM" id="Phobius"/>
    </source>
</evidence>
<keyword evidence="1" id="KW-1133">Transmembrane helix</keyword>
<dbReference type="InterPro" id="IPR036938">
    <property type="entry name" value="PAP2/HPO_sf"/>
</dbReference>
<comment type="caution">
    <text evidence="3">The sequence shown here is derived from an EMBL/GenBank/DDBJ whole genome shotgun (WGS) entry which is preliminary data.</text>
</comment>
<gene>
    <name evidence="3" type="ORF">AUCHE_16_00770</name>
</gene>
<dbReference type="SMART" id="SM00014">
    <property type="entry name" value="acidPPc"/>
    <property type="match status" value="1"/>
</dbReference>
<dbReference type="eggNOG" id="COG0671">
    <property type="taxonomic scope" value="Bacteria"/>
</dbReference>
<feature type="transmembrane region" description="Helical" evidence="1">
    <location>
        <begin position="102"/>
        <end position="121"/>
    </location>
</feature>
<dbReference type="STRING" id="100225.SAMN05421595_2312"/>
<dbReference type="PANTHER" id="PTHR14969:SF13">
    <property type="entry name" value="AT30094P"/>
    <property type="match status" value="1"/>
</dbReference>
<dbReference type="Gene3D" id="1.20.144.10">
    <property type="entry name" value="Phosphatidic acid phosphatase type 2/haloperoxidase"/>
    <property type="match status" value="1"/>
</dbReference>
<feature type="transmembrane region" description="Helical" evidence="1">
    <location>
        <begin position="158"/>
        <end position="176"/>
    </location>
</feature>
<dbReference type="Pfam" id="PF01569">
    <property type="entry name" value="PAP2"/>
    <property type="match status" value="1"/>
</dbReference>
<dbReference type="PANTHER" id="PTHR14969">
    <property type="entry name" value="SPHINGOSINE-1-PHOSPHATE PHOSPHOHYDROLASE"/>
    <property type="match status" value="1"/>
</dbReference>
<keyword evidence="1" id="KW-0472">Membrane</keyword>
<dbReference type="InterPro" id="IPR000326">
    <property type="entry name" value="PAP2/HPO"/>
</dbReference>
<evidence type="ECO:0000313" key="3">
    <source>
        <dbReference type="EMBL" id="GAB78659.1"/>
    </source>
</evidence>
<reference evidence="3 4" key="1">
    <citation type="submission" date="2012-08" db="EMBL/GenBank/DDBJ databases">
        <title>Whole genome shotgun sequence of Austwickia chelonae NBRC 105200.</title>
        <authorList>
            <person name="Yoshida I."/>
            <person name="Hosoyama A."/>
            <person name="Tsuchikane K."/>
            <person name="Katsumata H."/>
            <person name="Ando Y."/>
            <person name="Ohji S."/>
            <person name="Hamada M."/>
            <person name="Tamura T."/>
            <person name="Yamazoe A."/>
            <person name="Yamazaki S."/>
            <person name="Fujita N."/>
        </authorList>
    </citation>
    <scope>NUCLEOTIDE SEQUENCE [LARGE SCALE GENOMIC DNA]</scope>
    <source>
        <strain evidence="3 4">NBRC 105200</strain>
    </source>
</reference>
<evidence type="ECO:0000259" key="2">
    <source>
        <dbReference type="SMART" id="SM00014"/>
    </source>
</evidence>
<protein>
    <recommendedName>
        <fullName evidence="2">Phosphatidic acid phosphatase type 2/haloperoxidase domain-containing protein</fullName>
    </recommendedName>
</protein>
<keyword evidence="1" id="KW-0812">Transmembrane</keyword>
<proteinExistence type="predicted"/>
<name>K6VPK2_9MICO</name>
<keyword evidence="4" id="KW-1185">Reference proteome</keyword>
<sequence length="186" mass="20481">MVSWDEDVVRAATDVSRGNRPMILLLLLWKDISAPTNVYLLSAPALVWAWRSSYRHRTLWACATMYVGSQVGPTVKEIVARPRPDFSGIAHWAPGFSFPSGHVFHATLMFCTVLVLVWPLLSGRPQWIRGSVVVVAVLFCAATALNRLYLGVHFPSDVLAGLLLAGGLTLAAWVGLRHRPAPQRTI</sequence>
<dbReference type="Proteomes" id="UP000008495">
    <property type="component" value="Unassembled WGS sequence"/>
</dbReference>
<evidence type="ECO:0000313" key="4">
    <source>
        <dbReference type="Proteomes" id="UP000008495"/>
    </source>
</evidence>
<feature type="domain" description="Phosphatidic acid phosphatase type 2/haloperoxidase" evidence="2">
    <location>
        <begin position="58"/>
        <end position="173"/>
    </location>
</feature>
<feature type="transmembrane region" description="Helical" evidence="1">
    <location>
        <begin position="133"/>
        <end position="152"/>
    </location>
</feature>